<evidence type="ECO:0000313" key="3">
    <source>
        <dbReference type="Proteomes" id="UP001595748"/>
    </source>
</evidence>
<gene>
    <name evidence="2" type="ORF">ACFOPQ_09600</name>
</gene>
<organism evidence="2 3">
    <name type="scientific">Deinococcus antarcticus</name>
    <dbReference type="NCBI Taxonomy" id="1298767"/>
    <lineage>
        <taxon>Bacteria</taxon>
        <taxon>Thermotogati</taxon>
        <taxon>Deinococcota</taxon>
        <taxon>Deinococci</taxon>
        <taxon>Deinococcales</taxon>
        <taxon>Deinococcaceae</taxon>
        <taxon>Deinococcus</taxon>
    </lineage>
</organism>
<proteinExistence type="predicted"/>
<protein>
    <recommendedName>
        <fullName evidence="4">DUF2191 domain-containing protein</fullName>
    </recommendedName>
</protein>
<evidence type="ECO:0000256" key="1">
    <source>
        <dbReference type="SAM" id="MobiDB-lite"/>
    </source>
</evidence>
<dbReference type="Proteomes" id="UP001595748">
    <property type="component" value="Unassembled WGS sequence"/>
</dbReference>
<sequence length="66" mass="7476">MNEDKNRLQAIDDELVQAASLVHRRTRPRLKRRVVDEGLAALLDSEDGRLPQESSPVASVERKLAR</sequence>
<dbReference type="RefSeq" id="WP_380077496.1">
    <property type="nucleotide sequence ID" value="NZ_JBHRZF010000116.1"/>
</dbReference>
<name>A0ABV8A6N1_9DEIO</name>
<evidence type="ECO:0008006" key="4">
    <source>
        <dbReference type="Google" id="ProtNLM"/>
    </source>
</evidence>
<accession>A0ABV8A6N1</accession>
<evidence type="ECO:0000313" key="2">
    <source>
        <dbReference type="EMBL" id="MFC3861014.1"/>
    </source>
</evidence>
<dbReference type="EMBL" id="JBHRZF010000116">
    <property type="protein sequence ID" value="MFC3861014.1"/>
    <property type="molecule type" value="Genomic_DNA"/>
</dbReference>
<keyword evidence="3" id="KW-1185">Reference proteome</keyword>
<reference evidence="3" key="1">
    <citation type="journal article" date="2019" name="Int. J. Syst. Evol. Microbiol.">
        <title>The Global Catalogue of Microorganisms (GCM) 10K type strain sequencing project: providing services to taxonomists for standard genome sequencing and annotation.</title>
        <authorList>
            <consortium name="The Broad Institute Genomics Platform"/>
            <consortium name="The Broad Institute Genome Sequencing Center for Infectious Disease"/>
            <person name="Wu L."/>
            <person name="Ma J."/>
        </authorList>
    </citation>
    <scope>NUCLEOTIDE SEQUENCE [LARGE SCALE GENOMIC DNA]</scope>
    <source>
        <strain evidence="3">CCTCC AB 2013263</strain>
    </source>
</reference>
<feature type="region of interest" description="Disordered" evidence="1">
    <location>
        <begin position="46"/>
        <end position="66"/>
    </location>
</feature>
<comment type="caution">
    <text evidence="2">The sequence shown here is derived from an EMBL/GenBank/DDBJ whole genome shotgun (WGS) entry which is preliminary data.</text>
</comment>